<gene>
    <name evidence="1" type="ORF">SK128_025300</name>
</gene>
<sequence>TGLSCHYCGSIASGSPYLIIRLHVAPQVFVQSSGTLGASARTGLLGSYALDSSPLLSP</sequence>
<accession>A0AAN8XPK3</accession>
<dbReference type="Proteomes" id="UP001381693">
    <property type="component" value="Unassembled WGS sequence"/>
</dbReference>
<dbReference type="EMBL" id="JAXCGZ010004359">
    <property type="protein sequence ID" value="KAK7081890.1"/>
    <property type="molecule type" value="Genomic_DNA"/>
</dbReference>
<name>A0AAN8XPK3_HALRR</name>
<organism evidence="1 2">
    <name type="scientific">Halocaridina rubra</name>
    <name type="common">Hawaiian red shrimp</name>
    <dbReference type="NCBI Taxonomy" id="373956"/>
    <lineage>
        <taxon>Eukaryota</taxon>
        <taxon>Metazoa</taxon>
        <taxon>Ecdysozoa</taxon>
        <taxon>Arthropoda</taxon>
        <taxon>Crustacea</taxon>
        <taxon>Multicrustacea</taxon>
        <taxon>Malacostraca</taxon>
        <taxon>Eumalacostraca</taxon>
        <taxon>Eucarida</taxon>
        <taxon>Decapoda</taxon>
        <taxon>Pleocyemata</taxon>
        <taxon>Caridea</taxon>
        <taxon>Atyoidea</taxon>
        <taxon>Atyidae</taxon>
        <taxon>Halocaridina</taxon>
    </lineage>
</organism>
<evidence type="ECO:0000313" key="2">
    <source>
        <dbReference type="Proteomes" id="UP001381693"/>
    </source>
</evidence>
<protein>
    <submittedName>
        <fullName evidence="1">Uncharacterized protein</fullName>
    </submittedName>
</protein>
<comment type="caution">
    <text evidence="1">The sequence shown here is derived from an EMBL/GenBank/DDBJ whole genome shotgun (WGS) entry which is preliminary data.</text>
</comment>
<proteinExistence type="predicted"/>
<dbReference type="AlphaFoldDB" id="A0AAN8XPK3"/>
<evidence type="ECO:0000313" key="1">
    <source>
        <dbReference type="EMBL" id="KAK7081890.1"/>
    </source>
</evidence>
<keyword evidence="2" id="KW-1185">Reference proteome</keyword>
<reference evidence="1 2" key="1">
    <citation type="submission" date="2023-11" db="EMBL/GenBank/DDBJ databases">
        <title>Halocaridina rubra genome assembly.</title>
        <authorList>
            <person name="Smith C."/>
        </authorList>
    </citation>
    <scope>NUCLEOTIDE SEQUENCE [LARGE SCALE GENOMIC DNA]</scope>
    <source>
        <strain evidence="1">EP-1</strain>
        <tissue evidence="1">Whole</tissue>
    </source>
</reference>
<feature type="non-terminal residue" evidence="1">
    <location>
        <position position="1"/>
    </location>
</feature>